<evidence type="ECO:0000256" key="2">
    <source>
        <dbReference type="ARBA" id="ARBA00008834"/>
    </source>
</evidence>
<dbReference type="InterPro" id="IPR006626">
    <property type="entry name" value="PbH1"/>
</dbReference>
<evidence type="ECO:0000256" key="12">
    <source>
        <dbReference type="ARBA" id="ARBA00034074"/>
    </source>
</evidence>
<dbReference type="SMART" id="SM00710">
    <property type="entry name" value="PbH1"/>
    <property type="match status" value="7"/>
</dbReference>
<dbReference type="EMBL" id="OV651830">
    <property type="protein sequence ID" value="CAH1105216.1"/>
    <property type="molecule type" value="Genomic_DNA"/>
</dbReference>
<dbReference type="InterPro" id="IPR050434">
    <property type="entry name" value="Glycosyl_hydrlase_28"/>
</dbReference>
<dbReference type="GO" id="GO:0071555">
    <property type="term" value="P:cell wall organization"/>
    <property type="evidence" value="ECO:0007669"/>
    <property type="project" value="UniProtKB-KW"/>
</dbReference>
<keyword evidence="8" id="KW-1015">Disulfide bond</keyword>
<evidence type="ECO:0000256" key="9">
    <source>
        <dbReference type="ARBA" id="ARBA00023180"/>
    </source>
</evidence>
<evidence type="ECO:0000256" key="4">
    <source>
        <dbReference type="ARBA" id="ARBA00022525"/>
    </source>
</evidence>
<comment type="catalytic activity">
    <reaction evidence="12">
        <text>(1,4-alpha-D-galacturonosyl)n+m + H2O = (1,4-alpha-D-galacturonosyl)n + (1,4-alpha-D-galacturonosyl)m.</text>
        <dbReference type="EC" id="3.2.1.15"/>
    </reaction>
</comment>
<feature type="chain" id="PRO_5040433233" description="endo-polygalacturonase" evidence="14">
    <location>
        <begin position="17"/>
        <end position="400"/>
    </location>
</feature>
<dbReference type="PANTHER" id="PTHR31884:SF9">
    <property type="entry name" value="ENDOPOLYGALACTURONASE D-RELATED"/>
    <property type="match status" value="1"/>
</dbReference>
<evidence type="ECO:0000256" key="7">
    <source>
        <dbReference type="ARBA" id="ARBA00022801"/>
    </source>
</evidence>
<keyword evidence="9" id="KW-0325">Glycoprotein</keyword>
<sequence>MFKPFLIVFIFALTSAQNADPRCKVTKFSQVASAVGNCTNIVINNLVVPAGKTLELYLKHGTTLTFEGITSFEHIPWSGPLIRVKGKRVTIQGAPGSLLNGQGQLYWDHTGDKGLKKPQFMKIEVSEDSVFRNLNILNCPHHCIYIGTSDRLTITGWVIDNSYGDHVDNDYAIGKNTDGFDVSGATNLIIENTKVVNQDDCIALRHGANILIRNMYCAGGHGISISVGFSYTTFIENTLYNVTVQDSVVVRSANGIHVKTHADAFKGEIKNITYQNIHCSGLQRYGITIQQDYVNGSSSGKANTNIPIHNLNLINITGNILETNHTSMPVYINCGKGSCDGWSWSGIHISGGKKSICNNYEPEGYSCLASSGIGLTFNNFLLKIQFLIIVFIGVNSIFLP</sequence>
<dbReference type="PANTHER" id="PTHR31884">
    <property type="entry name" value="POLYGALACTURONASE"/>
    <property type="match status" value="1"/>
</dbReference>
<keyword evidence="11" id="KW-0961">Cell wall biogenesis/degradation</keyword>
<dbReference type="AlphaFoldDB" id="A0A9P0GBT4"/>
<keyword evidence="6" id="KW-0677">Repeat</keyword>
<reference evidence="15" key="1">
    <citation type="submission" date="2022-01" db="EMBL/GenBank/DDBJ databases">
        <authorList>
            <person name="King R."/>
        </authorList>
    </citation>
    <scope>NUCLEOTIDE SEQUENCE</scope>
</reference>
<comment type="subcellular location">
    <subcellularLocation>
        <location evidence="1">Secreted</location>
    </subcellularLocation>
</comment>
<dbReference type="OrthoDB" id="1546079at2759"/>
<evidence type="ECO:0000256" key="13">
    <source>
        <dbReference type="RuleBase" id="RU361169"/>
    </source>
</evidence>
<keyword evidence="10 13" id="KW-0326">Glycosidase</keyword>
<evidence type="ECO:0000256" key="11">
    <source>
        <dbReference type="ARBA" id="ARBA00023316"/>
    </source>
</evidence>
<keyword evidence="4" id="KW-0964">Secreted</keyword>
<feature type="signal peptide" evidence="14">
    <location>
        <begin position="1"/>
        <end position="16"/>
    </location>
</feature>
<evidence type="ECO:0000313" key="16">
    <source>
        <dbReference type="Proteomes" id="UP001153636"/>
    </source>
</evidence>
<evidence type="ECO:0000256" key="3">
    <source>
        <dbReference type="ARBA" id="ARBA00012736"/>
    </source>
</evidence>
<evidence type="ECO:0000313" key="15">
    <source>
        <dbReference type="EMBL" id="CAH1105216.1"/>
    </source>
</evidence>
<keyword evidence="7 13" id="KW-0378">Hydrolase</keyword>
<evidence type="ECO:0000256" key="8">
    <source>
        <dbReference type="ARBA" id="ARBA00023157"/>
    </source>
</evidence>
<evidence type="ECO:0000256" key="6">
    <source>
        <dbReference type="ARBA" id="ARBA00022737"/>
    </source>
</evidence>
<organism evidence="15 16">
    <name type="scientific">Psylliodes chrysocephalus</name>
    <dbReference type="NCBI Taxonomy" id="3402493"/>
    <lineage>
        <taxon>Eukaryota</taxon>
        <taxon>Metazoa</taxon>
        <taxon>Ecdysozoa</taxon>
        <taxon>Arthropoda</taxon>
        <taxon>Hexapoda</taxon>
        <taxon>Insecta</taxon>
        <taxon>Pterygota</taxon>
        <taxon>Neoptera</taxon>
        <taxon>Endopterygota</taxon>
        <taxon>Coleoptera</taxon>
        <taxon>Polyphaga</taxon>
        <taxon>Cucujiformia</taxon>
        <taxon>Chrysomeloidea</taxon>
        <taxon>Chrysomelidae</taxon>
        <taxon>Galerucinae</taxon>
        <taxon>Alticini</taxon>
        <taxon>Psylliodes</taxon>
    </lineage>
</organism>
<comment type="similarity">
    <text evidence="2 13">Belongs to the glycosyl hydrolase 28 family.</text>
</comment>
<dbReference type="GO" id="GO:0045490">
    <property type="term" value="P:pectin catabolic process"/>
    <property type="evidence" value="ECO:0007669"/>
    <property type="project" value="TreeGrafter"/>
</dbReference>
<proteinExistence type="inferred from homology"/>
<evidence type="ECO:0000256" key="14">
    <source>
        <dbReference type="SAM" id="SignalP"/>
    </source>
</evidence>
<keyword evidence="16" id="KW-1185">Reference proteome</keyword>
<dbReference type="InterPro" id="IPR011050">
    <property type="entry name" value="Pectin_lyase_fold/virulence"/>
</dbReference>
<accession>A0A9P0GBT4</accession>
<dbReference type="GO" id="GO:0004650">
    <property type="term" value="F:polygalacturonase activity"/>
    <property type="evidence" value="ECO:0007669"/>
    <property type="project" value="UniProtKB-EC"/>
</dbReference>
<dbReference type="InterPro" id="IPR000743">
    <property type="entry name" value="Glyco_hydro_28"/>
</dbReference>
<dbReference type="GO" id="GO:0005576">
    <property type="term" value="C:extracellular region"/>
    <property type="evidence" value="ECO:0007669"/>
    <property type="project" value="UniProtKB-SubCell"/>
</dbReference>
<keyword evidence="5 14" id="KW-0732">Signal</keyword>
<protein>
    <recommendedName>
        <fullName evidence="3">endo-polygalacturonase</fullName>
        <ecNumber evidence="3">3.2.1.15</ecNumber>
    </recommendedName>
</protein>
<name>A0A9P0GBT4_9CUCU</name>
<dbReference type="Pfam" id="PF00295">
    <property type="entry name" value="Glyco_hydro_28"/>
    <property type="match status" value="1"/>
</dbReference>
<evidence type="ECO:0000256" key="1">
    <source>
        <dbReference type="ARBA" id="ARBA00004613"/>
    </source>
</evidence>
<dbReference type="Gene3D" id="2.160.20.10">
    <property type="entry name" value="Single-stranded right-handed beta-helix, Pectin lyase-like"/>
    <property type="match status" value="1"/>
</dbReference>
<dbReference type="Proteomes" id="UP001153636">
    <property type="component" value="Chromosome 18"/>
</dbReference>
<gene>
    <name evidence="15" type="ORF">PSYICH_LOCUS5993</name>
</gene>
<dbReference type="InterPro" id="IPR012334">
    <property type="entry name" value="Pectin_lyas_fold"/>
</dbReference>
<dbReference type="SUPFAM" id="SSF51126">
    <property type="entry name" value="Pectin lyase-like"/>
    <property type="match status" value="1"/>
</dbReference>
<evidence type="ECO:0000256" key="10">
    <source>
        <dbReference type="ARBA" id="ARBA00023295"/>
    </source>
</evidence>
<dbReference type="EC" id="3.2.1.15" evidence="3"/>
<evidence type="ECO:0000256" key="5">
    <source>
        <dbReference type="ARBA" id="ARBA00022729"/>
    </source>
</evidence>